<keyword evidence="2" id="KW-0732">Signal</keyword>
<dbReference type="PANTHER" id="PTHR10612:SF62">
    <property type="entry name" value="LIPOCALIN_CYTOSOLIC FATTY-ACID BINDING DOMAIN-CONTAINING PROTEIN"/>
    <property type="match status" value="1"/>
</dbReference>
<protein>
    <recommendedName>
        <fullName evidence="5">Lipocalin/cytosolic fatty-acid binding domain-containing protein</fullName>
    </recommendedName>
</protein>
<dbReference type="RefSeq" id="XP_035774136.1">
    <property type="nucleotide sequence ID" value="XM_035918243.1"/>
</dbReference>
<dbReference type="GeneID" id="118457015"/>
<dbReference type="EnsemblMetazoa" id="AALB009690-RA">
    <property type="protein sequence ID" value="AALB009690-PA"/>
    <property type="gene ID" value="AALB009690"/>
</dbReference>
<dbReference type="OrthoDB" id="565904at2759"/>
<evidence type="ECO:0000256" key="1">
    <source>
        <dbReference type="SAM" id="MobiDB-lite"/>
    </source>
</evidence>
<dbReference type="SUPFAM" id="SSF50814">
    <property type="entry name" value="Lipocalins"/>
    <property type="match status" value="1"/>
</dbReference>
<dbReference type="PANTHER" id="PTHR10612">
    <property type="entry name" value="APOLIPOPROTEIN D"/>
    <property type="match status" value="1"/>
</dbReference>
<dbReference type="GO" id="GO:0000302">
    <property type="term" value="P:response to reactive oxygen species"/>
    <property type="evidence" value="ECO:0007669"/>
    <property type="project" value="TreeGrafter"/>
</dbReference>
<reference evidence="3 4" key="1">
    <citation type="journal article" date="2017" name="G3 (Bethesda)">
        <title>The Physical Genome Mapping of Anopheles albimanus Corrected Scaffold Misassemblies and Identified Interarm Rearrangements in Genus Anopheles.</title>
        <authorList>
            <person name="Artemov G.N."/>
            <person name="Peery A.N."/>
            <person name="Jiang X."/>
            <person name="Tu Z."/>
            <person name="Stegniy V.N."/>
            <person name="Sharakhova M.V."/>
            <person name="Sharakhov I.V."/>
        </authorList>
    </citation>
    <scope>NUCLEOTIDE SEQUENCE [LARGE SCALE GENOMIC DNA]</scope>
    <source>
        <strain evidence="3 4">ALBI9_A</strain>
    </source>
</reference>
<evidence type="ECO:0000256" key="2">
    <source>
        <dbReference type="SAM" id="SignalP"/>
    </source>
</evidence>
<dbReference type="InterPro" id="IPR012674">
    <property type="entry name" value="Calycin"/>
</dbReference>
<reference evidence="3" key="2">
    <citation type="submission" date="2022-08" db="UniProtKB">
        <authorList>
            <consortium name="EnsemblMetazoa"/>
        </authorList>
    </citation>
    <scope>IDENTIFICATION</scope>
    <source>
        <strain evidence="3">STECLA/ALBI9_A</strain>
    </source>
</reference>
<dbReference type="Proteomes" id="UP000069272">
    <property type="component" value="Chromosome 2R"/>
</dbReference>
<sequence length="332" mass="37171">MKTIACGVILTVMCFLNTFSVGEGAIYTKKCLTFNDTFTFDSKGFTGIWYEFRRLLNPLDSEQEDCVVRNYRLLEDGTFKVVKSFQKTKDGLPQYAVGTAELGVFHEPHMPQIYERLNSTNAADQNKSVTIVSTDYIFYAILYSCSPINSTHNLEEISVLCRDRNLRSSGKVFLVGFLGIYLPKLGYKWRVTEQSLEFCKPSFVNGTKMEDSTEFDGASNSGKRKNSIASLDRNATECSGMNSTGGSFETPGSASTEISNERELDTSFYNAAIVESLTTQRLLFNSWEQILLRSPALVAHKSPRLSGVEKDKGKTTFTYTFVQTTFSKEGKV</sequence>
<feature type="chain" id="PRO_5036472073" description="Lipocalin/cytosolic fatty-acid binding domain-containing protein" evidence="2">
    <location>
        <begin position="25"/>
        <end position="332"/>
    </location>
</feature>
<evidence type="ECO:0008006" key="5">
    <source>
        <dbReference type="Google" id="ProtNLM"/>
    </source>
</evidence>
<feature type="signal peptide" evidence="2">
    <location>
        <begin position="1"/>
        <end position="24"/>
    </location>
</feature>
<dbReference type="GO" id="GO:0005737">
    <property type="term" value="C:cytoplasm"/>
    <property type="evidence" value="ECO:0007669"/>
    <property type="project" value="TreeGrafter"/>
</dbReference>
<evidence type="ECO:0000313" key="3">
    <source>
        <dbReference type="EnsemblMetazoa" id="AALB009690-PA"/>
    </source>
</evidence>
<evidence type="ECO:0000313" key="4">
    <source>
        <dbReference type="Proteomes" id="UP000069272"/>
    </source>
</evidence>
<dbReference type="GO" id="GO:0006629">
    <property type="term" value="P:lipid metabolic process"/>
    <property type="evidence" value="ECO:0007669"/>
    <property type="project" value="TreeGrafter"/>
</dbReference>
<dbReference type="Gene3D" id="2.40.128.20">
    <property type="match status" value="1"/>
</dbReference>
<keyword evidence="4" id="KW-1185">Reference proteome</keyword>
<accession>A0A8W7JZS1</accession>
<dbReference type="AlphaFoldDB" id="A0A8W7JZS1"/>
<dbReference type="KEGG" id="aali:118457015"/>
<proteinExistence type="predicted"/>
<feature type="region of interest" description="Disordered" evidence="1">
    <location>
        <begin position="237"/>
        <end position="256"/>
    </location>
</feature>
<name>A0A8W7JZS1_ANOAL</name>
<organism evidence="3 4">
    <name type="scientific">Anopheles albimanus</name>
    <name type="common">New world malaria mosquito</name>
    <dbReference type="NCBI Taxonomy" id="7167"/>
    <lineage>
        <taxon>Eukaryota</taxon>
        <taxon>Metazoa</taxon>
        <taxon>Ecdysozoa</taxon>
        <taxon>Arthropoda</taxon>
        <taxon>Hexapoda</taxon>
        <taxon>Insecta</taxon>
        <taxon>Pterygota</taxon>
        <taxon>Neoptera</taxon>
        <taxon>Endopterygota</taxon>
        <taxon>Diptera</taxon>
        <taxon>Nematocera</taxon>
        <taxon>Culicoidea</taxon>
        <taxon>Culicidae</taxon>
        <taxon>Anophelinae</taxon>
        <taxon>Anopheles</taxon>
    </lineage>
</organism>